<keyword evidence="2" id="KW-1185">Reference proteome</keyword>
<evidence type="ECO:0000313" key="2">
    <source>
        <dbReference type="Proteomes" id="UP001595379"/>
    </source>
</evidence>
<comment type="caution">
    <text evidence="1">The sequence shown here is derived from an EMBL/GenBank/DDBJ whole genome shotgun (WGS) entry which is preliminary data.</text>
</comment>
<protein>
    <submittedName>
        <fullName evidence="1">Uncharacterized protein</fullName>
    </submittedName>
</protein>
<sequence length="51" mass="5410">MIALYQMVVVACTLTGMTFLLASGEWGFALLLFMAGTGFSVTSSSARKDKS</sequence>
<dbReference type="EMBL" id="JBHRSV010000001">
    <property type="protein sequence ID" value="MFC2925019.1"/>
    <property type="molecule type" value="Genomic_DNA"/>
</dbReference>
<evidence type="ECO:0000313" key="1">
    <source>
        <dbReference type="EMBL" id="MFC2925019.1"/>
    </source>
</evidence>
<organism evidence="1 2">
    <name type="scientific">Hyphobacterium vulgare</name>
    <dbReference type="NCBI Taxonomy" id="1736751"/>
    <lineage>
        <taxon>Bacteria</taxon>
        <taxon>Pseudomonadati</taxon>
        <taxon>Pseudomonadota</taxon>
        <taxon>Alphaproteobacteria</taxon>
        <taxon>Maricaulales</taxon>
        <taxon>Maricaulaceae</taxon>
        <taxon>Hyphobacterium</taxon>
    </lineage>
</organism>
<proteinExistence type="predicted"/>
<name>A0ABV6ZUA7_9PROT</name>
<gene>
    <name evidence="1" type="ORF">ACFOOR_02750</name>
</gene>
<accession>A0ABV6ZUA7</accession>
<dbReference type="RefSeq" id="WP_343163902.1">
    <property type="nucleotide sequence ID" value="NZ_JBHRSV010000001.1"/>
</dbReference>
<dbReference type="Proteomes" id="UP001595379">
    <property type="component" value="Unassembled WGS sequence"/>
</dbReference>
<reference evidence="2" key="1">
    <citation type="journal article" date="2019" name="Int. J. Syst. Evol. Microbiol.">
        <title>The Global Catalogue of Microorganisms (GCM) 10K type strain sequencing project: providing services to taxonomists for standard genome sequencing and annotation.</title>
        <authorList>
            <consortium name="The Broad Institute Genomics Platform"/>
            <consortium name="The Broad Institute Genome Sequencing Center for Infectious Disease"/>
            <person name="Wu L."/>
            <person name="Ma J."/>
        </authorList>
    </citation>
    <scope>NUCLEOTIDE SEQUENCE [LARGE SCALE GENOMIC DNA]</scope>
    <source>
        <strain evidence="2">KCTC 52487</strain>
    </source>
</reference>